<keyword evidence="3" id="KW-1185">Reference proteome</keyword>
<dbReference type="InterPro" id="IPR040247">
    <property type="entry name" value="DUF5524"/>
</dbReference>
<dbReference type="Proteomes" id="UP000264840">
    <property type="component" value="Unplaced"/>
</dbReference>
<dbReference type="STRING" id="8153.ENSHBUP00000023236"/>
<dbReference type="Ensembl" id="ENSHBUT00000011608.1">
    <property type="protein sequence ID" value="ENSHBUP00000023236.1"/>
    <property type="gene ID" value="ENSHBUG00000003930.1"/>
</dbReference>
<reference evidence="2" key="1">
    <citation type="submission" date="2025-08" db="UniProtKB">
        <authorList>
            <consortium name="Ensembl"/>
        </authorList>
    </citation>
    <scope>IDENTIFICATION</scope>
</reference>
<proteinExistence type="predicted"/>
<dbReference type="AlphaFoldDB" id="A0A3Q2WDB3"/>
<evidence type="ECO:0000313" key="3">
    <source>
        <dbReference type="Proteomes" id="UP000264840"/>
    </source>
</evidence>
<reference evidence="2" key="2">
    <citation type="submission" date="2025-09" db="UniProtKB">
        <authorList>
            <consortium name="Ensembl"/>
        </authorList>
    </citation>
    <scope>IDENTIFICATION</scope>
</reference>
<feature type="region of interest" description="Disordered" evidence="1">
    <location>
        <begin position="151"/>
        <end position="216"/>
    </location>
</feature>
<dbReference type="OMA" id="GYHTKNG"/>
<dbReference type="PANTHER" id="PTHR31097">
    <property type="entry name" value="SI:DKEY-276J7.1"/>
    <property type="match status" value="1"/>
</dbReference>
<sequence>MHPMRVFTLRAALFSGQQQLYSRGLKPISMETRSQLPNSLPPLTAASYSAFTMNSENSFVLTSNDLEPTKYGVKTGYHTSNGHISQIPGLSPTTNTLPEERIRGRRVGVLESDSDYVKLAKQGGHKGLLCHEESVISKPSSYKPPHWFGFESGDLSEPSEEKKIPGAFEPQEPPFGSDNMSAWERDNSSNNEKEEDNISVHQSETEKLQTSSQYHEASKFRRIVIDKKPAPVDMSKLLSFGYAEDSKPV</sequence>
<dbReference type="PANTHER" id="PTHR31097:SF2">
    <property type="entry name" value="CHROMOSOME 7 OPEN READING FRAME 57"/>
    <property type="match status" value="1"/>
</dbReference>
<accession>A0A3Q2WDB3</accession>
<organism evidence="2 3">
    <name type="scientific">Haplochromis burtoni</name>
    <name type="common">Burton's mouthbrooder</name>
    <name type="synonym">Chromis burtoni</name>
    <dbReference type="NCBI Taxonomy" id="8153"/>
    <lineage>
        <taxon>Eukaryota</taxon>
        <taxon>Metazoa</taxon>
        <taxon>Chordata</taxon>
        <taxon>Craniata</taxon>
        <taxon>Vertebrata</taxon>
        <taxon>Euteleostomi</taxon>
        <taxon>Actinopterygii</taxon>
        <taxon>Neopterygii</taxon>
        <taxon>Teleostei</taxon>
        <taxon>Neoteleostei</taxon>
        <taxon>Acanthomorphata</taxon>
        <taxon>Ovalentaria</taxon>
        <taxon>Cichlomorphae</taxon>
        <taxon>Cichliformes</taxon>
        <taxon>Cichlidae</taxon>
        <taxon>African cichlids</taxon>
        <taxon>Pseudocrenilabrinae</taxon>
        <taxon>Haplochromini</taxon>
        <taxon>Haplochromis</taxon>
    </lineage>
</organism>
<evidence type="ECO:0000313" key="2">
    <source>
        <dbReference type="Ensembl" id="ENSHBUP00000023236.1"/>
    </source>
</evidence>
<evidence type="ECO:0000256" key="1">
    <source>
        <dbReference type="SAM" id="MobiDB-lite"/>
    </source>
</evidence>
<dbReference type="GeneTree" id="ENSGT00390000014376"/>
<name>A0A3Q2WDB3_HAPBU</name>
<dbReference type="Pfam" id="PF17662">
    <property type="entry name" value="DUF5524"/>
    <property type="match status" value="1"/>
</dbReference>
<protein>
    <submittedName>
        <fullName evidence="2">Uncharacterized protein</fullName>
    </submittedName>
</protein>